<evidence type="ECO:0000313" key="2">
    <source>
        <dbReference type="EMBL" id="QPD04785.1"/>
    </source>
</evidence>
<proteinExistence type="predicted"/>
<dbReference type="Proteomes" id="UP000593737">
    <property type="component" value="Chromosome"/>
</dbReference>
<evidence type="ECO:0000313" key="3">
    <source>
        <dbReference type="Proteomes" id="UP000593737"/>
    </source>
</evidence>
<dbReference type="InterPro" id="IPR002686">
    <property type="entry name" value="Transposase_17"/>
</dbReference>
<dbReference type="InterPro" id="IPR036515">
    <property type="entry name" value="Transposase_17_sf"/>
</dbReference>
<feature type="domain" description="Transposase IS200-like" evidence="1">
    <location>
        <begin position="2"/>
        <end position="92"/>
    </location>
</feature>
<dbReference type="KEGG" id="nkf:Nkreftii_002559"/>
<reference evidence="2 3" key="1">
    <citation type="journal article" date="2020" name="ISME J.">
        <title>Enrichment and physiological characterization of a novel comammox Nitrospira indicates ammonium inhibition of complete nitrification.</title>
        <authorList>
            <person name="Sakoula D."/>
            <person name="Koch H."/>
            <person name="Frank J."/>
            <person name="Jetten M.S.M."/>
            <person name="van Kessel M.A.H.J."/>
            <person name="Lucker S."/>
        </authorList>
    </citation>
    <scope>NUCLEOTIDE SEQUENCE [LARGE SCALE GENOMIC DNA]</scope>
    <source>
        <strain evidence="2">Comreactor17</strain>
    </source>
</reference>
<accession>A0A7S8J097</accession>
<dbReference type="Gene3D" id="3.30.70.1290">
    <property type="entry name" value="Transposase IS200-like"/>
    <property type="match status" value="1"/>
</dbReference>
<dbReference type="EMBL" id="CP047423">
    <property type="protein sequence ID" value="QPD04785.1"/>
    <property type="molecule type" value="Genomic_DNA"/>
</dbReference>
<dbReference type="GO" id="GO:0004803">
    <property type="term" value="F:transposase activity"/>
    <property type="evidence" value="ECO:0007669"/>
    <property type="project" value="InterPro"/>
</dbReference>
<protein>
    <submittedName>
        <fullName evidence="2">Transposase</fullName>
    </submittedName>
</protein>
<sequence>MTRYRRKILVERVGKCLQVKSLEVEKYCPDWHVTEIGIDKGHAHVHMVIHLKYNLSFAVETIKKNTSRGLRDKFRFLDRVYWDRGGIWSTGYL</sequence>
<gene>
    <name evidence="2" type="ORF">Nkreftii_002559</name>
</gene>
<organism evidence="2 3">
    <name type="scientific">Candidatus Nitrospira kreftii</name>
    <dbReference type="NCBI Taxonomy" id="2652173"/>
    <lineage>
        <taxon>Bacteria</taxon>
        <taxon>Pseudomonadati</taxon>
        <taxon>Nitrospirota</taxon>
        <taxon>Nitrospiria</taxon>
        <taxon>Nitrospirales</taxon>
        <taxon>Nitrospiraceae</taxon>
        <taxon>Nitrospira</taxon>
    </lineage>
</organism>
<dbReference type="SUPFAM" id="SSF143422">
    <property type="entry name" value="Transposase IS200-like"/>
    <property type="match status" value="1"/>
</dbReference>
<evidence type="ECO:0000259" key="1">
    <source>
        <dbReference type="Pfam" id="PF01797"/>
    </source>
</evidence>
<dbReference type="AlphaFoldDB" id="A0A7S8J097"/>
<dbReference type="Pfam" id="PF01797">
    <property type="entry name" value="Y1_Tnp"/>
    <property type="match status" value="1"/>
</dbReference>
<dbReference type="GO" id="GO:0006313">
    <property type="term" value="P:DNA transposition"/>
    <property type="evidence" value="ECO:0007669"/>
    <property type="project" value="InterPro"/>
</dbReference>
<dbReference type="GO" id="GO:0003677">
    <property type="term" value="F:DNA binding"/>
    <property type="evidence" value="ECO:0007669"/>
    <property type="project" value="InterPro"/>
</dbReference>
<name>A0A7S8J097_9BACT</name>